<dbReference type="InterPro" id="IPR015943">
    <property type="entry name" value="WD40/YVTN_repeat-like_dom_sf"/>
</dbReference>
<dbReference type="OrthoDB" id="5711096at2"/>
<protein>
    <submittedName>
        <fullName evidence="1">Uncharacterized protein</fullName>
    </submittedName>
</protein>
<gene>
    <name evidence="1" type="ORF">AXG55_11770</name>
</gene>
<reference evidence="1 2" key="1">
    <citation type="submission" date="2016-10" db="EMBL/GenBank/DDBJ databases">
        <title>Silvanigrella aquatica sp. nov., isolated from a freshwater lake located in the Black Forest, Germany, description of Silvanigrellaceae fam. nov., Silvanigrellales ord. nov., reclassification of the order Bdellovibrionales in the class Oligoflexia, reclassification of the families Bacteriovoracaceae and Halobacteriovoraceae in the new order Bacteriovoracales ord. nov., and reclassification of the family Pseudobacteriovoracaceae in the order Oligoflexiales.</title>
        <authorList>
            <person name="Hahn M.W."/>
            <person name="Schmidt J."/>
            <person name="Koll U."/>
            <person name="Rohde M."/>
            <person name="Verbag S."/>
            <person name="Pitt A."/>
            <person name="Nakai R."/>
            <person name="Naganuma T."/>
            <person name="Lang E."/>
        </authorList>
    </citation>
    <scope>NUCLEOTIDE SEQUENCE [LARGE SCALE GENOMIC DNA]</scope>
    <source>
        <strain evidence="1 2">MWH-Nonnen-W8red</strain>
    </source>
</reference>
<dbReference type="EMBL" id="CP017834">
    <property type="protein sequence ID" value="APJ04545.1"/>
    <property type="molecule type" value="Genomic_DNA"/>
</dbReference>
<keyword evidence="2" id="KW-1185">Reference proteome</keyword>
<dbReference type="Proteomes" id="UP000184731">
    <property type="component" value="Chromosome"/>
</dbReference>
<dbReference type="KEGG" id="saqi:AXG55_11770"/>
<dbReference type="Gene3D" id="2.130.10.10">
    <property type="entry name" value="YVTN repeat-like/Quinoprotein amine dehydrogenase"/>
    <property type="match status" value="1"/>
</dbReference>
<evidence type="ECO:0000313" key="1">
    <source>
        <dbReference type="EMBL" id="APJ04545.1"/>
    </source>
</evidence>
<dbReference type="STRING" id="1915309.AXG55_11770"/>
<dbReference type="AlphaFoldDB" id="A0A1L4D2W0"/>
<dbReference type="PROSITE" id="PS51257">
    <property type="entry name" value="PROKAR_LIPOPROTEIN"/>
    <property type="match status" value="1"/>
</dbReference>
<dbReference type="SUPFAM" id="SSF110296">
    <property type="entry name" value="Oligoxyloglucan reducing end-specific cellobiohydrolase"/>
    <property type="match status" value="1"/>
</dbReference>
<organism evidence="1 2">
    <name type="scientific">Silvanigrella aquatica</name>
    <dbReference type="NCBI Taxonomy" id="1915309"/>
    <lineage>
        <taxon>Bacteria</taxon>
        <taxon>Pseudomonadati</taxon>
        <taxon>Bdellovibrionota</taxon>
        <taxon>Oligoflexia</taxon>
        <taxon>Silvanigrellales</taxon>
        <taxon>Silvanigrellaceae</taxon>
        <taxon>Silvanigrella</taxon>
    </lineage>
</organism>
<proteinExistence type="predicted"/>
<sequence length="1255" mass="144726">MISKYFYLLNKISIILSVIFLISCGKENETHDSFLIPELIVKQSYSFSEHTTIDSNDNLILKGTYQNCEGHSEGDSWSIGTSSDYQSFDLLRVKEKDIGCELHLSRVDLTHNKINYHKILDRKNSILKSEFFSDNIPLPISKKKENKKNYETKIDYVQKLYANVKMINHNFLDTPKIEVVIMNTDENNISEEILTGQLLLSVKSENNFDDINLYKGGFSFKKIKFQNEGDFNLSIKKYSYDDIYNNTCDKNSSLNTKSIYPEKSFCYADLLIVNRNFQKMKNIFRFKTDYFVENDDRKTGFKSNLFYINIKNLDEGEIKKSNELKNESIYRVYNFHGITFATLINNQIKNVKYSINGMHGKFKNVSGIDDNSEITNMVSLGDIIYALTNKSVLYFYDVNKEDYRFEKFELLNGMKVKSIASNDDVLIIATSKNNLLYLKEGVLSPLCQDMKFCNNNKFNLNNIPNFLNDISDYSISKIFLFQNNLYLVLDLKKYSYGVLEESIYFSPNFYSQNFERENIKLPYDSSINEITKYKNLLFIGTSNGLYYCNKDEKNKCNLAKIDDLKNNEIYDLKIIDNILYVASPCKNSDCSSNGIHLSYLNKTDNKEVSFPKFKEIFSGKIFGNMMSVTVDNEKIYATTTSGFYYKKKNFLDSNDSADLNTISNIHLDGDKLYFLQKGNEDGLYFSRHGGKGFKTKKNIKNSDFVSSINVFQDRILAVIRNPKEGIDKFGKYEKGVNKYEFNGICAFELNSVVAIAQDKNKFYIATKEQIISMDSNNHNFLKEIFNDSNKEIKNIFINNNVFYILTKNQIHYADMSDEKMNFKNSFLTINDSRQHGNIDFNSIYVKNNIVYLATSKGLWLSNTGVNGVFNKEKKFGDDNISSVTSIGTVLYLIKNGSLISESIEDYPKIFKKIYDIQYDNKNLSNRIINKIELFENKIFLATNQGLKLSNNYGREFQDIIIQKKLKSTVKINSVIFYNNYLFLGTSNGLYISKDFGKSFEQPLFDYKNKSNLINSIDNMVQFGSKIYFISGLNMFYFDLKVINEYIIKKSGYKIIIHNSDLSILRKIRIKKLFSNEKSIFAVTQNNELYHYSPNENGDTFKLLKYDQSEDKPNLVPSFGDIANVSPTINNLYCHNNDIYIATSQGYWFSHNSGENFQNITSTSDNGLGTSRINSIYKLGTVLYLGTDLGLFFSSDGGQSFLQSNVSLNENKVRDIYFQPYSGEENNNVNSQSKIQLRPLVVTENSSNSNSLWLSQ</sequence>
<evidence type="ECO:0000313" key="2">
    <source>
        <dbReference type="Proteomes" id="UP000184731"/>
    </source>
</evidence>
<name>A0A1L4D2W0_9BACT</name>
<accession>A0A1L4D2W0</accession>
<dbReference type="RefSeq" id="WP_148698293.1">
    <property type="nucleotide sequence ID" value="NZ_CP017834.1"/>
</dbReference>